<dbReference type="Pfam" id="PF00808">
    <property type="entry name" value="CBFD_NFYB_HMF"/>
    <property type="match status" value="1"/>
</dbReference>
<evidence type="ECO:0000256" key="3">
    <source>
        <dbReference type="SAM" id="MobiDB-lite"/>
    </source>
</evidence>
<dbReference type="InterPro" id="IPR050568">
    <property type="entry name" value="Transcr_DNA_Rep_Reg"/>
</dbReference>
<dbReference type="PANTHER" id="PTHR10252:SF54">
    <property type="entry name" value="CHROMATIN ACCESSIBILITY COMPLEX PROTEIN 1"/>
    <property type="match status" value="1"/>
</dbReference>
<evidence type="ECO:0000256" key="2">
    <source>
        <dbReference type="ARBA" id="ARBA00023242"/>
    </source>
</evidence>
<feature type="region of interest" description="Disordered" evidence="3">
    <location>
        <begin position="1"/>
        <end position="20"/>
    </location>
</feature>
<dbReference type="EMBL" id="JABBWK010000018">
    <property type="protein sequence ID" value="KAG1902090.1"/>
    <property type="molecule type" value="Genomic_DNA"/>
</dbReference>
<sequence length="150" mass="17251">MTKKRKEKEPQHEREPGKSILPFSRVQKIIKADKELPIVARDATFLISLATEEFIKRLSEACQKLAEREKRTTVQQKDVASVVRRADEFMFLEEIIAFQRTEPPQKRKPKALQDAESQSEPTMLDKFVTRGEEITPADVVMDEDGTMYAG</sequence>
<feature type="region of interest" description="Disordered" evidence="3">
    <location>
        <begin position="102"/>
        <end position="128"/>
    </location>
</feature>
<feature type="compositionally biased region" description="Basic and acidic residues" evidence="3">
    <location>
        <begin position="7"/>
        <end position="17"/>
    </location>
</feature>
<feature type="domain" description="Transcription factor CBF/NF-Y/archaeal histone" evidence="4">
    <location>
        <begin position="21"/>
        <end position="83"/>
    </location>
</feature>
<dbReference type="Gene3D" id="1.10.20.10">
    <property type="entry name" value="Histone, subunit A"/>
    <property type="match status" value="1"/>
</dbReference>
<comment type="subcellular location">
    <subcellularLocation>
        <location evidence="1">Nucleus</location>
    </subcellularLocation>
</comment>
<organism evidence="5 6">
    <name type="scientific">Suillus fuscotomentosus</name>
    <dbReference type="NCBI Taxonomy" id="1912939"/>
    <lineage>
        <taxon>Eukaryota</taxon>
        <taxon>Fungi</taxon>
        <taxon>Dikarya</taxon>
        <taxon>Basidiomycota</taxon>
        <taxon>Agaricomycotina</taxon>
        <taxon>Agaricomycetes</taxon>
        <taxon>Agaricomycetidae</taxon>
        <taxon>Boletales</taxon>
        <taxon>Suillineae</taxon>
        <taxon>Suillaceae</taxon>
        <taxon>Suillus</taxon>
    </lineage>
</organism>
<dbReference type="PANTHER" id="PTHR10252">
    <property type="entry name" value="HISTONE-LIKE TRANSCRIPTION FACTOR CCAAT-RELATED"/>
    <property type="match status" value="1"/>
</dbReference>
<dbReference type="GO" id="GO:0046982">
    <property type="term" value="F:protein heterodimerization activity"/>
    <property type="evidence" value="ECO:0007669"/>
    <property type="project" value="InterPro"/>
</dbReference>
<reference evidence="5" key="1">
    <citation type="journal article" date="2020" name="New Phytol.">
        <title>Comparative genomics reveals dynamic genome evolution in host specialist ectomycorrhizal fungi.</title>
        <authorList>
            <person name="Lofgren L.A."/>
            <person name="Nguyen N.H."/>
            <person name="Vilgalys R."/>
            <person name="Ruytinx J."/>
            <person name="Liao H.L."/>
            <person name="Branco S."/>
            <person name="Kuo A."/>
            <person name="LaButti K."/>
            <person name="Lipzen A."/>
            <person name="Andreopoulos W."/>
            <person name="Pangilinan J."/>
            <person name="Riley R."/>
            <person name="Hundley H."/>
            <person name="Na H."/>
            <person name="Barry K."/>
            <person name="Grigoriev I.V."/>
            <person name="Stajich J.E."/>
            <person name="Kennedy P.G."/>
        </authorList>
    </citation>
    <scope>NUCLEOTIDE SEQUENCE</scope>
    <source>
        <strain evidence="5">FC203</strain>
    </source>
</reference>
<accession>A0AAD4E9K3</accession>
<dbReference type="AlphaFoldDB" id="A0AAD4E9K3"/>
<gene>
    <name evidence="5" type="ORF">F5891DRAFT_1127743</name>
</gene>
<dbReference type="SUPFAM" id="SSF47113">
    <property type="entry name" value="Histone-fold"/>
    <property type="match status" value="1"/>
</dbReference>
<evidence type="ECO:0000259" key="4">
    <source>
        <dbReference type="Pfam" id="PF00808"/>
    </source>
</evidence>
<dbReference type="GO" id="GO:0006261">
    <property type="term" value="P:DNA-templated DNA replication"/>
    <property type="evidence" value="ECO:0007669"/>
    <property type="project" value="TreeGrafter"/>
</dbReference>
<dbReference type="Proteomes" id="UP001195769">
    <property type="component" value="Unassembled WGS sequence"/>
</dbReference>
<dbReference type="InterPro" id="IPR009072">
    <property type="entry name" value="Histone-fold"/>
</dbReference>
<evidence type="ECO:0000313" key="6">
    <source>
        <dbReference type="Proteomes" id="UP001195769"/>
    </source>
</evidence>
<dbReference type="InterPro" id="IPR003958">
    <property type="entry name" value="CBFA_NFYB_domain"/>
</dbReference>
<keyword evidence="2" id="KW-0539">Nucleus</keyword>
<name>A0AAD4E9K3_9AGAM</name>
<proteinExistence type="predicted"/>
<evidence type="ECO:0000313" key="5">
    <source>
        <dbReference type="EMBL" id="KAG1902090.1"/>
    </source>
</evidence>
<dbReference type="GeneID" id="64658509"/>
<protein>
    <recommendedName>
        <fullName evidence="4">Transcription factor CBF/NF-Y/archaeal histone domain-containing protein</fullName>
    </recommendedName>
</protein>
<dbReference type="RefSeq" id="XP_041227665.1">
    <property type="nucleotide sequence ID" value="XM_041364211.1"/>
</dbReference>
<dbReference type="GO" id="GO:0008623">
    <property type="term" value="C:CHRAC"/>
    <property type="evidence" value="ECO:0007669"/>
    <property type="project" value="TreeGrafter"/>
</dbReference>
<keyword evidence="6" id="KW-1185">Reference proteome</keyword>
<comment type="caution">
    <text evidence="5">The sequence shown here is derived from an EMBL/GenBank/DDBJ whole genome shotgun (WGS) entry which is preliminary data.</text>
</comment>
<evidence type="ECO:0000256" key="1">
    <source>
        <dbReference type="ARBA" id="ARBA00004123"/>
    </source>
</evidence>
<dbReference type="CDD" id="cd23645">
    <property type="entry name" value="HFD_Dpb3-like"/>
    <property type="match status" value="1"/>
</dbReference>